<feature type="transmembrane region" description="Helical" evidence="1">
    <location>
        <begin position="40"/>
        <end position="61"/>
    </location>
</feature>
<dbReference type="EMBL" id="JAAMPC010000003">
    <property type="protein sequence ID" value="KAG2321450.1"/>
    <property type="molecule type" value="Genomic_DNA"/>
</dbReference>
<evidence type="ECO:0000313" key="2">
    <source>
        <dbReference type="EMBL" id="KAG2321450.1"/>
    </source>
</evidence>
<evidence type="ECO:0000313" key="3">
    <source>
        <dbReference type="Proteomes" id="UP000886595"/>
    </source>
</evidence>
<keyword evidence="1" id="KW-1133">Transmembrane helix</keyword>
<comment type="caution">
    <text evidence="2">The sequence shown here is derived from an EMBL/GenBank/DDBJ whole genome shotgun (WGS) entry which is preliminary data.</text>
</comment>
<sequence>MEIPRHKLKSGDDSTRVVNVRDNSERAFYKGLSLNCLMSFLRFLMPVIPWHAFIIICHLHNPLHCLWP</sequence>
<reference evidence="2 3" key="1">
    <citation type="submission" date="2020-02" db="EMBL/GenBank/DDBJ databases">
        <authorList>
            <person name="Ma Q."/>
            <person name="Huang Y."/>
            <person name="Song X."/>
            <person name="Pei D."/>
        </authorList>
    </citation>
    <scope>NUCLEOTIDE SEQUENCE [LARGE SCALE GENOMIC DNA]</scope>
    <source>
        <strain evidence="2">Sxm20200214</strain>
        <tissue evidence="2">Leaf</tissue>
    </source>
</reference>
<proteinExistence type="predicted"/>
<keyword evidence="1" id="KW-0472">Membrane</keyword>
<evidence type="ECO:0000256" key="1">
    <source>
        <dbReference type="SAM" id="Phobius"/>
    </source>
</evidence>
<gene>
    <name evidence="2" type="ORF">Bca52824_014663</name>
</gene>
<keyword evidence="3" id="KW-1185">Reference proteome</keyword>
<accession>A0A8X7W3C1</accession>
<keyword evidence="1" id="KW-0812">Transmembrane</keyword>
<protein>
    <submittedName>
        <fullName evidence="2">Uncharacterized protein</fullName>
    </submittedName>
</protein>
<dbReference type="AlphaFoldDB" id="A0A8X7W3C1"/>
<organism evidence="2 3">
    <name type="scientific">Brassica carinata</name>
    <name type="common">Ethiopian mustard</name>
    <name type="synonym">Abyssinian cabbage</name>
    <dbReference type="NCBI Taxonomy" id="52824"/>
    <lineage>
        <taxon>Eukaryota</taxon>
        <taxon>Viridiplantae</taxon>
        <taxon>Streptophyta</taxon>
        <taxon>Embryophyta</taxon>
        <taxon>Tracheophyta</taxon>
        <taxon>Spermatophyta</taxon>
        <taxon>Magnoliopsida</taxon>
        <taxon>eudicotyledons</taxon>
        <taxon>Gunneridae</taxon>
        <taxon>Pentapetalae</taxon>
        <taxon>rosids</taxon>
        <taxon>malvids</taxon>
        <taxon>Brassicales</taxon>
        <taxon>Brassicaceae</taxon>
        <taxon>Brassiceae</taxon>
        <taxon>Brassica</taxon>
    </lineage>
</organism>
<name>A0A8X7W3C1_BRACI</name>
<dbReference type="Proteomes" id="UP000886595">
    <property type="component" value="Unassembled WGS sequence"/>
</dbReference>